<dbReference type="PANTHER" id="PTHR43214:SF41">
    <property type="entry name" value="NITRATE_NITRITE RESPONSE REGULATOR PROTEIN NARP"/>
    <property type="match status" value="1"/>
</dbReference>
<evidence type="ECO:0000259" key="6">
    <source>
        <dbReference type="PROSITE" id="PS50110"/>
    </source>
</evidence>
<dbReference type="PROSITE" id="PS50110">
    <property type="entry name" value="RESPONSE_REGULATORY"/>
    <property type="match status" value="1"/>
</dbReference>
<dbReference type="AlphaFoldDB" id="A0A0M1NK64"/>
<proteinExistence type="predicted"/>
<evidence type="ECO:0000256" key="5">
    <source>
        <dbReference type="PROSITE-ProRule" id="PRU00169"/>
    </source>
</evidence>
<dbReference type="SMART" id="SM00448">
    <property type="entry name" value="REC"/>
    <property type="match status" value="1"/>
</dbReference>
<feature type="modified residue" description="4-aspartylphosphate" evidence="5">
    <location>
        <position position="57"/>
    </location>
</feature>
<dbReference type="Pfam" id="PF00072">
    <property type="entry name" value="Response_reg"/>
    <property type="match status" value="1"/>
</dbReference>
<dbReference type="CDD" id="cd17535">
    <property type="entry name" value="REC_NarL-like"/>
    <property type="match status" value="1"/>
</dbReference>
<evidence type="ECO:0000256" key="3">
    <source>
        <dbReference type="ARBA" id="ARBA00023125"/>
    </source>
</evidence>
<reference evidence="8" key="1">
    <citation type="submission" date="2015-08" db="EMBL/GenBank/DDBJ databases">
        <title>Genome sequencing project for genomic taxonomy and phylogenomics of Bacillus-like bacteria.</title>
        <authorList>
            <person name="Liu B."/>
            <person name="Wang J."/>
            <person name="Zhu Y."/>
            <person name="Liu G."/>
            <person name="Chen Q."/>
            <person name="Chen Z."/>
            <person name="Lan J."/>
            <person name="Che J."/>
            <person name="Ge C."/>
            <person name="Shi H."/>
            <person name="Pan Z."/>
            <person name="Liu X."/>
        </authorList>
    </citation>
    <scope>NUCLEOTIDE SEQUENCE [LARGE SCALE GENOMIC DNA]</scope>
    <source>
        <strain evidence="8">FJAT-22460</strain>
    </source>
</reference>
<dbReference type="Pfam" id="PF00196">
    <property type="entry name" value="GerE"/>
    <property type="match status" value="1"/>
</dbReference>
<evidence type="ECO:0000256" key="4">
    <source>
        <dbReference type="ARBA" id="ARBA00023163"/>
    </source>
</evidence>
<evidence type="ECO:0000256" key="2">
    <source>
        <dbReference type="ARBA" id="ARBA00023015"/>
    </source>
</evidence>
<gene>
    <name evidence="7" type="ORF">AM231_18220</name>
</gene>
<keyword evidence="1 5" id="KW-0597">Phosphoprotein</keyword>
<dbReference type="Proteomes" id="UP000036932">
    <property type="component" value="Unassembled WGS sequence"/>
</dbReference>
<keyword evidence="8" id="KW-1185">Reference proteome</keyword>
<dbReference type="EMBL" id="LIUT01000003">
    <property type="protein sequence ID" value="KOR82279.1"/>
    <property type="molecule type" value="Genomic_DNA"/>
</dbReference>
<keyword evidence="3" id="KW-0238">DNA-binding</keyword>
<dbReference type="InterPro" id="IPR039420">
    <property type="entry name" value="WalR-like"/>
</dbReference>
<dbReference type="InterPro" id="IPR016032">
    <property type="entry name" value="Sig_transdc_resp-reg_C-effctor"/>
</dbReference>
<dbReference type="PANTHER" id="PTHR43214">
    <property type="entry name" value="TWO-COMPONENT RESPONSE REGULATOR"/>
    <property type="match status" value="1"/>
</dbReference>
<dbReference type="InterPro" id="IPR058245">
    <property type="entry name" value="NreC/VraR/RcsB-like_REC"/>
</dbReference>
<dbReference type="GO" id="GO:0003677">
    <property type="term" value="F:DNA binding"/>
    <property type="evidence" value="ECO:0007669"/>
    <property type="project" value="UniProtKB-KW"/>
</dbReference>
<keyword evidence="4" id="KW-0804">Transcription</keyword>
<keyword evidence="2" id="KW-0805">Transcription regulation</keyword>
<dbReference type="OrthoDB" id="118459at2"/>
<evidence type="ECO:0000313" key="8">
    <source>
        <dbReference type="Proteomes" id="UP000036932"/>
    </source>
</evidence>
<dbReference type="InterPro" id="IPR000792">
    <property type="entry name" value="Tscrpt_reg_LuxR_C"/>
</dbReference>
<evidence type="ECO:0000256" key="1">
    <source>
        <dbReference type="ARBA" id="ARBA00022553"/>
    </source>
</evidence>
<accession>A0A0M1NK64</accession>
<comment type="caution">
    <text evidence="7">The sequence shown here is derived from an EMBL/GenBank/DDBJ whole genome shotgun (WGS) entry which is preliminary data.</text>
</comment>
<dbReference type="GO" id="GO:0000160">
    <property type="term" value="P:phosphorelay signal transduction system"/>
    <property type="evidence" value="ECO:0007669"/>
    <property type="project" value="InterPro"/>
</dbReference>
<dbReference type="PATRIC" id="fig|1705565.3.peg.5589"/>
<dbReference type="Gene3D" id="3.40.50.2300">
    <property type="match status" value="1"/>
</dbReference>
<dbReference type="RefSeq" id="WP_053491896.1">
    <property type="nucleotide sequence ID" value="NZ_LIUT01000003.1"/>
</dbReference>
<sequence length="218" mass="24346">MNQVWRVVIVGSQPTSMLGTKLILEEQQDLLVEGMTSSDSEGLRMVGSLQPDLVLLDYHLPEHTSEDVLEQMKQLSPKTHVVIMTDNDGLSLLQSLISRGASGLLSKQASTFQLIHMITGLREGVASLPLDWVRQGIWPLTASAMNEGGLQLSDTEAFIMERIVQGITYDKIALEIQVSRRSIDNYLRKIYVKLGVSTRAQAIEKYALYTRQGRQIYA</sequence>
<feature type="domain" description="Response regulatory" evidence="6">
    <location>
        <begin position="6"/>
        <end position="122"/>
    </location>
</feature>
<dbReference type="InterPro" id="IPR001789">
    <property type="entry name" value="Sig_transdc_resp-reg_receiver"/>
</dbReference>
<evidence type="ECO:0000313" key="7">
    <source>
        <dbReference type="EMBL" id="KOR82279.1"/>
    </source>
</evidence>
<dbReference type="SUPFAM" id="SSF52172">
    <property type="entry name" value="CheY-like"/>
    <property type="match status" value="1"/>
</dbReference>
<dbReference type="GO" id="GO:0006355">
    <property type="term" value="P:regulation of DNA-templated transcription"/>
    <property type="evidence" value="ECO:0007669"/>
    <property type="project" value="InterPro"/>
</dbReference>
<dbReference type="SUPFAM" id="SSF46894">
    <property type="entry name" value="C-terminal effector domain of the bipartite response regulators"/>
    <property type="match status" value="1"/>
</dbReference>
<organism evidence="7 8">
    <name type="scientific">Paenibacillus solani</name>
    <dbReference type="NCBI Taxonomy" id="1705565"/>
    <lineage>
        <taxon>Bacteria</taxon>
        <taxon>Bacillati</taxon>
        <taxon>Bacillota</taxon>
        <taxon>Bacilli</taxon>
        <taxon>Bacillales</taxon>
        <taxon>Paenibacillaceae</taxon>
        <taxon>Paenibacillus</taxon>
    </lineage>
</organism>
<protein>
    <submittedName>
        <fullName evidence="7">Chemotaxis protein CheY</fullName>
    </submittedName>
</protein>
<name>A0A0M1NK64_9BACL</name>
<dbReference type="InterPro" id="IPR011006">
    <property type="entry name" value="CheY-like_superfamily"/>
</dbReference>
<dbReference type="SMART" id="SM00421">
    <property type="entry name" value="HTH_LUXR"/>
    <property type="match status" value="1"/>
</dbReference>